<proteinExistence type="predicted"/>
<name>A0ABY7FLW2_MYAAR</name>
<protein>
    <submittedName>
        <fullName evidence="1">CI072-like protein</fullName>
    </submittedName>
</protein>
<dbReference type="PANTHER" id="PTHR31855">
    <property type="entry name" value="GUANINE NUCLEOTIDE EXCHANGE C9ORF72"/>
    <property type="match status" value="1"/>
</dbReference>
<dbReference type="PANTHER" id="PTHR31855:SF2">
    <property type="entry name" value="GUANINE NUCLEOTIDE EXCHANGE FACTOR C9ORF72"/>
    <property type="match status" value="1"/>
</dbReference>
<gene>
    <name evidence="1" type="ORF">MAR_036849</name>
</gene>
<dbReference type="PROSITE" id="PS51835">
    <property type="entry name" value="DENN_C9ORF72"/>
    <property type="match status" value="1"/>
</dbReference>
<dbReference type="Pfam" id="PF15019">
    <property type="entry name" value="C9orf72-like"/>
    <property type="match status" value="1"/>
</dbReference>
<reference evidence="1" key="1">
    <citation type="submission" date="2022-11" db="EMBL/GenBank/DDBJ databases">
        <title>Centuries of genome instability and evolution in soft-shell clam transmissible cancer (bioRxiv).</title>
        <authorList>
            <person name="Hart S.F.M."/>
            <person name="Yonemitsu M.A."/>
            <person name="Giersch R.M."/>
            <person name="Beal B.F."/>
            <person name="Arriagada G."/>
            <person name="Davis B.W."/>
            <person name="Ostrander E.A."/>
            <person name="Goff S.P."/>
            <person name="Metzger M.J."/>
        </authorList>
    </citation>
    <scope>NUCLEOTIDE SEQUENCE</scope>
    <source>
        <strain evidence="1">MELC-2E11</strain>
        <tissue evidence="1">Siphon/mantle</tissue>
    </source>
</reference>
<dbReference type="EMBL" id="CP111024">
    <property type="protein sequence ID" value="WAR23180.1"/>
    <property type="molecule type" value="Genomic_DNA"/>
</dbReference>
<evidence type="ECO:0000313" key="2">
    <source>
        <dbReference type="Proteomes" id="UP001164746"/>
    </source>
</evidence>
<dbReference type="Proteomes" id="UP001164746">
    <property type="component" value="Chromosome 13"/>
</dbReference>
<keyword evidence="2" id="KW-1185">Reference proteome</keyword>
<accession>A0ABY7FLW2</accession>
<organism evidence="1 2">
    <name type="scientific">Mya arenaria</name>
    <name type="common">Soft-shell clam</name>
    <dbReference type="NCBI Taxonomy" id="6604"/>
    <lineage>
        <taxon>Eukaryota</taxon>
        <taxon>Metazoa</taxon>
        <taxon>Spiralia</taxon>
        <taxon>Lophotrochozoa</taxon>
        <taxon>Mollusca</taxon>
        <taxon>Bivalvia</taxon>
        <taxon>Autobranchia</taxon>
        <taxon>Heteroconchia</taxon>
        <taxon>Euheterodonta</taxon>
        <taxon>Imparidentia</taxon>
        <taxon>Neoheterodontei</taxon>
        <taxon>Myida</taxon>
        <taxon>Myoidea</taxon>
        <taxon>Myidae</taxon>
        <taxon>Mya</taxon>
    </lineage>
</organism>
<sequence length="436" mass="49612">MSSGNTDGVLRHDAADHGVLEIKTEIDNPAVTPSSPSSKYSKSELIRINLDHCPFQGLALSFWDNILGPRTRHVWNISNEKPLKSDLLSLITSQVLSCEICRDPFKSDIDFKFYNLPYKDVVVPAFVFSAKGSNGISVHSLYVVIPISGLKFYLKIHEVLQSCLQRLIRKLRVILDKNPFEMCMSVFGKYLSDCVQVLSRLNSSSLARNVSLLDTAFSPGHVLERDFLARCVASHLMTFGRSLVIGETAERINLVLNTLSMFNSESERHCSLPYCVKDPQLYHHDLYLQGLVKEDKHSVLPMTEITASRYPTTIIDLTSREVKQTQSYSEHVLHRFETLKNELICLQYGHFDELVVLDQDLHSSSAYPDTLVQILVKELFELRSVCWVREAFISQFVRMLNKRAQCLIAAVKAEGKTETWNLLSPETTQEKRERVQ</sequence>
<dbReference type="InterPro" id="IPR027819">
    <property type="entry name" value="C9orf72"/>
</dbReference>
<evidence type="ECO:0000313" key="1">
    <source>
        <dbReference type="EMBL" id="WAR23180.1"/>
    </source>
</evidence>